<dbReference type="Pfam" id="PF13404">
    <property type="entry name" value="HTH_AsnC-type"/>
    <property type="match status" value="1"/>
</dbReference>
<dbReference type="InterPro" id="IPR000485">
    <property type="entry name" value="AsnC-type_HTH_dom"/>
</dbReference>
<dbReference type="InterPro" id="IPR019888">
    <property type="entry name" value="Tscrpt_reg_AsnC-like"/>
</dbReference>
<dbReference type="EMBL" id="QFFF01000001">
    <property type="protein sequence ID" value="PWG03784.1"/>
    <property type="molecule type" value="Genomic_DNA"/>
</dbReference>
<keyword evidence="6" id="KW-1185">Reference proteome</keyword>
<dbReference type="PROSITE" id="PS50956">
    <property type="entry name" value="HTH_ASNC_2"/>
    <property type="match status" value="1"/>
</dbReference>
<dbReference type="Gene3D" id="3.30.70.920">
    <property type="match status" value="1"/>
</dbReference>
<gene>
    <name evidence="5" type="ORF">DF286_01925</name>
</gene>
<reference evidence="5 6" key="1">
    <citation type="submission" date="2018-05" db="EMBL/GenBank/DDBJ databases">
        <title>Genome of Sphingosinicella humi QZX222.</title>
        <authorList>
            <person name="Qiao Z."/>
            <person name="Wang G."/>
        </authorList>
    </citation>
    <scope>NUCLEOTIDE SEQUENCE [LARGE SCALE GENOMIC DNA]</scope>
    <source>
        <strain evidence="5 6">QZX222</strain>
    </source>
</reference>
<dbReference type="Gene3D" id="1.10.10.10">
    <property type="entry name" value="Winged helix-like DNA-binding domain superfamily/Winged helix DNA-binding domain"/>
    <property type="match status" value="1"/>
</dbReference>
<keyword evidence="1" id="KW-0805">Transcription regulation</keyword>
<comment type="caution">
    <text evidence="5">The sequence shown here is derived from an EMBL/GenBank/DDBJ whole genome shotgun (WGS) entry which is preliminary data.</text>
</comment>
<dbReference type="PANTHER" id="PTHR30154:SF53">
    <property type="entry name" value="HTH-TYPE TRANSCRIPTIONAL REGULATOR LRPC"/>
    <property type="match status" value="1"/>
</dbReference>
<dbReference type="SMART" id="SM00344">
    <property type="entry name" value="HTH_ASNC"/>
    <property type="match status" value="1"/>
</dbReference>
<dbReference type="GO" id="GO:0005829">
    <property type="term" value="C:cytosol"/>
    <property type="evidence" value="ECO:0007669"/>
    <property type="project" value="TreeGrafter"/>
</dbReference>
<dbReference type="Pfam" id="PF01037">
    <property type="entry name" value="AsnC_trans_reg"/>
    <property type="match status" value="1"/>
</dbReference>
<evidence type="ECO:0000256" key="1">
    <source>
        <dbReference type="ARBA" id="ARBA00023015"/>
    </source>
</evidence>
<dbReference type="PRINTS" id="PR00033">
    <property type="entry name" value="HTHASNC"/>
</dbReference>
<dbReference type="InterPro" id="IPR011008">
    <property type="entry name" value="Dimeric_a/b-barrel"/>
</dbReference>
<dbReference type="RefSeq" id="WP_109271924.1">
    <property type="nucleotide sequence ID" value="NZ_QFFF01000001.1"/>
</dbReference>
<evidence type="ECO:0000259" key="4">
    <source>
        <dbReference type="PROSITE" id="PS50956"/>
    </source>
</evidence>
<evidence type="ECO:0000313" key="5">
    <source>
        <dbReference type="EMBL" id="PWG03784.1"/>
    </source>
</evidence>
<dbReference type="Proteomes" id="UP000245916">
    <property type="component" value="Unassembled WGS sequence"/>
</dbReference>
<dbReference type="SUPFAM" id="SSF54909">
    <property type="entry name" value="Dimeric alpha+beta barrel"/>
    <property type="match status" value="1"/>
</dbReference>
<dbReference type="PANTHER" id="PTHR30154">
    <property type="entry name" value="LEUCINE-RESPONSIVE REGULATORY PROTEIN"/>
    <property type="match status" value="1"/>
</dbReference>
<dbReference type="InterPro" id="IPR036390">
    <property type="entry name" value="WH_DNA-bd_sf"/>
</dbReference>
<evidence type="ECO:0000256" key="2">
    <source>
        <dbReference type="ARBA" id="ARBA00023125"/>
    </source>
</evidence>
<feature type="domain" description="HTH asnC-type" evidence="4">
    <location>
        <begin position="1"/>
        <end position="53"/>
    </location>
</feature>
<dbReference type="InterPro" id="IPR019887">
    <property type="entry name" value="Tscrpt_reg_AsnC/Lrp_C"/>
</dbReference>
<organism evidence="5 6">
    <name type="scientific">Allosphingosinicella humi</name>
    <dbReference type="NCBI Taxonomy" id="2068657"/>
    <lineage>
        <taxon>Bacteria</taxon>
        <taxon>Pseudomonadati</taxon>
        <taxon>Pseudomonadota</taxon>
        <taxon>Alphaproteobacteria</taxon>
        <taxon>Sphingomonadales</taxon>
        <taxon>Sphingomonadaceae</taxon>
        <taxon>Allosphingosinicella</taxon>
    </lineage>
</organism>
<dbReference type="OrthoDB" id="9809462at2"/>
<evidence type="ECO:0000256" key="3">
    <source>
        <dbReference type="ARBA" id="ARBA00023163"/>
    </source>
</evidence>
<dbReference type="GO" id="GO:0043565">
    <property type="term" value="F:sequence-specific DNA binding"/>
    <property type="evidence" value="ECO:0007669"/>
    <property type="project" value="InterPro"/>
</dbReference>
<keyword evidence="2" id="KW-0238">DNA-binding</keyword>
<dbReference type="AlphaFoldDB" id="A0A2U2J623"/>
<name>A0A2U2J623_9SPHN</name>
<evidence type="ECO:0000313" key="6">
    <source>
        <dbReference type="Proteomes" id="UP000245916"/>
    </source>
</evidence>
<dbReference type="InterPro" id="IPR019885">
    <property type="entry name" value="Tscrpt_reg_HTH_AsnC-type_CS"/>
</dbReference>
<dbReference type="InterPro" id="IPR036388">
    <property type="entry name" value="WH-like_DNA-bd_sf"/>
</dbReference>
<proteinExistence type="predicted"/>
<dbReference type="SUPFAM" id="SSF46785">
    <property type="entry name" value="Winged helix' DNA-binding domain"/>
    <property type="match status" value="1"/>
</dbReference>
<keyword evidence="3" id="KW-0804">Transcription</keyword>
<accession>A0A2U2J623</accession>
<dbReference type="GO" id="GO:0043200">
    <property type="term" value="P:response to amino acid"/>
    <property type="evidence" value="ECO:0007669"/>
    <property type="project" value="TreeGrafter"/>
</dbReference>
<sequence>MDDKDRLLLTLLKRDARRPIVALARDLGLSRTATQERLAKLQASGAIAGFTLVEGSAVGARESAWLMLRLEPGRRCADIVPKLKRIPAIATIHSVGGAVDLILRVDGDNVAAIEDARAAIAAVPGVGEVSTHIVLERHLG</sequence>
<dbReference type="PROSITE" id="PS00519">
    <property type="entry name" value="HTH_ASNC_1"/>
    <property type="match status" value="1"/>
</dbReference>
<protein>
    <submittedName>
        <fullName evidence="5">Lrp/AsnC family transcriptional regulator</fullName>
    </submittedName>
</protein>